<accession>X1LG52</accession>
<sequence>MTDDFRDVEVYFLDLSAAHSGLQVTPHWSKIRVVEVLETNGEFRVELMRGPGGEWLALYNDAVVDGEAEVVAKGQKEM</sequence>
<name>X1LG52_9ZZZZ</name>
<proteinExistence type="predicted"/>
<reference evidence="1" key="1">
    <citation type="journal article" date="2014" name="Front. Microbiol.">
        <title>High frequency of phylogenetically diverse reductive dehalogenase-homologous genes in deep subseafloor sedimentary metagenomes.</title>
        <authorList>
            <person name="Kawai M."/>
            <person name="Futagami T."/>
            <person name="Toyoda A."/>
            <person name="Takaki Y."/>
            <person name="Nishi S."/>
            <person name="Hori S."/>
            <person name="Arai W."/>
            <person name="Tsubouchi T."/>
            <person name="Morono Y."/>
            <person name="Uchiyama I."/>
            <person name="Ito T."/>
            <person name="Fujiyama A."/>
            <person name="Inagaki F."/>
            <person name="Takami H."/>
        </authorList>
    </citation>
    <scope>NUCLEOTIDE SEQUENCE</scope>
    <source>
        <strain evidence="1">Expedition CK06-06</strain>
    </source>
</reference>
<comment type="caution">
    <text evidence="1">The sequence shown here is derived from an EMBL/GenBank/DDBJ whole genome shotgun (WGS) entry which is preliminary data.</text>
</comment>
<dbReference type="AlphaFoldDB" id="X1LG52"/>
<gene>
    <name evidence="1" type="ORF">S06H3_09909</name>
</gene>
<protein>
    <submittedName>
        <fullName evidence="1">Uncharacterized protein</fullName>
    </submittedName>
</protein>
<evidence type="ECO:0000313" key="1">
    <source>
        <dbReference type="EMBL" id="GAI18063.1"/>
    </source>
</evidence>
<dbReference type="EMBL" id="BARV01004474">
    <property type="protein sequence ID" value="GAI18063.1"/>
    <property type="molecule type" value="Genomic_DNA"/>
</dbReference>
<organism evidence="1">
    <name type="scientific">marine sediment metagenome</name>
    <dbReference type="NCBI Taxonomy" id="412755"/>
    <lineage>
        <taxon>unclassified sequences</taxon>
        <taxon>metagenomes</taxon>
        <taxon>ecological metagenomes</taxon>
    </lineage>
</organism>